<dbReference type="Gene3D" id="2.70.50.70">
    <property type="match status" value="1"/>
</dbReference>
<dbReference type="AlphaFoldDB" id="A0A9P4W7F1"/>
<gene>
    <name evidence="7" type="ORF">E8E13_000119</name>
</gene>
<comment type="caution">
    <text evidence="7">The sequence shown here is derived from an EMBL/GenBank/DDBJ whole genome shotgun (WGS) entry which is preliminary data.</text>
</comment>
<accession>A0A9P4W7F1</accession>
<comment type="cofactor">
    <cofactor evidence="1">
        <name>Cu(2+)</name>
        <dbReference type="ChEBI" id="CHEBI:29036"/>
    </cofactor>
</comment>
<feature type="domain" description="Auxiliary Activity family 9 catalytic" evidence="6">
    <location>
        <begin position="18"/>
        <end position="229"/>
    </location>
</feature>
<evidence type="ECO:0000256" key="2">
    <source>
        <dbReference type="ARBA" id="ARBA00004613"/>
    </source>
</evidence>
<dbReference type="PANTHER" id="PTHR33353:SF34">
    <property type="entry name" value="ENDO-BETA-1,4-GLUCANASE D"/>
    <property type="match status" value="1"/>
</dbReference>
<dbReference type="Proteomes" id="UP000801428">
    <property type="component" value="Unassembled WGS sequence"/>
</dbReference>
<comment type="subcellular location">
    <subcellularLocation>
        <location evidence="2">Secreted</location>
    </subcellularLocation>
</comment>
<reference evidence="7" key="1">
    <citation type="submission" date="2019-04" db="EMBL/GenBank/DDBJ databases">
        <title>Sequencing of skin fungus with MAO and IRED activity.</title>
        <authorList>
            <person name="Marsaioli A.J."/>
            <person name="Bonatto J.M.C."/>
            <person name="Reis Junior O."/>
        </authorList>
    </citation>
    <scope>NUCLEOTIDE SEQUENCE</scope>
    <source>
        <strain evidence="7">30M1</strain>
    </source>
</reference>
<name>A0A9P4W7F1_CURKU</name>
<protein>
    <recommendedName>
        <fullName evidence="6">Auxiliary Activity family 9 catalytic domain-containing protein</fullName>
    </recommendedName>
</protein>
<dbReference type="Pfam" id="PF03443">
    <property type="entry name" value="AA9"/>
    <property type="match status" value="1"/>
</dbReference>
<dbReference type="GO" id="GO:0005576">
    <property type="term" value="C:extracellular region"/>
    <property type="evidence" value="ECO:0007669"/>
    <property type="project" value="UniProtKB-SubCell"/>
</dbReference>
<evidence type="ECO:0000256" key="4">
    <source>
        <dbReference type="ARBA" id="ARBA00023157"/>
    </source>
</evidence>
<dbReference type="CDD" id="cd21175">
    <property type="entry name" value="LPMO_AA9"/>
    <property type="match status" value="1"/>
</dbReference>
<keyword evidence="4" id="KW-1015">Disulfide bond</keyword>
<sequence length="329" mass="33883">MLSKIATVAAFAAGALAHGSVNGVTIDGKFEQGFLLDYYYNQASAPDHMGWYAENLDNGFVEPNSFGEADIICHKAGSPKGSSDSMAKVAAGGTVEFHWNTWPESHVGPVITYVAPYEGDVTSVDKTSLKWTKIDAAGYENGEWAAVKMIGQNNTWPVTVPESLAAGKYVFRHEIIALHGASSANGAQAYPQCLNIEVTGSGTAKPEGVVGTSLYKADEDGIIFNPYAATIKYNIPGPALWTGASGSGSGSTPKPTATSAPAASSAAASATAPAATSVAAEASPVASATPAPSSGASLPKTFTLETFVAWLEEAAGSSSKARRHARALF</sequence>
<evidence type="ECO:0000313" key="8">
    <source>
        <dbReference type="Proteomes" id="UP000801428"/>
    </source>
</evidence>
<evidence type="ECO:0000256" key="5">
    <source>
        <dbReference type="SAM" id="SignalP"/>
    </source>
</evidence>
<evidence type="ECO:0000313" key="7">
    <source>
        <dbReference type="EMBL" id="KAF2996184.1"/>
    </source>
</evidence>
<dbReference type="OrthoDB" id="4849160at2759"/>
<evidence type="ECO:0000256" key="3">
    <source>
        <dbReference type="ARBA" id="ARBA00022525"/>
    </source>
</evidence>
<dbReference type="InterPro" id="IPR005103">
    <property type="entry name" value="AA9_LPMO"/>
</dbReference>
<dbReference type="EMBL" id="SWKU01000028">
    <property type="protein sequence ID" value="KAF2996184.1"/>
    <property type="molecule type" value="Genomic_DNA"/>
</dbReference>
<proteinExistence type="predicted"/>
<evidence type="ECO:0000256" key="1">
    <source>
        <dbReference type="ARBA" id="ARBA00001973"/>
    </source>
</evidence>
<keyword evidence="5" id="KW-0732">Signal</keyword>
<keyword evidence="3" id="KW-0964">Secreted</keyword>
<dbReference type="InterPro" id="IPR049892">
    <property type="entry name" value="AA9"/>
</dbReference>
<dbReference type="PANTHER" id="PTHR33353">
    <property type="entry name" value="PUTATIVE (AFU_ORTHOLOGUE AFUA_1G12560)-RELATED"/>
    <property type="match status" value="1"/>
</dbReference>
<evidence type="ECO:0000259" key="6">
    <source>
        <dbReference type="Pfam" id="PF03443"/>
    </source>
</evidence>
<keyword evidence="8" id="KW-1185">Reference proteome</keyword>
<feature type="signal peptide" evidence="5">
    <location>
        <begin position="1"/>
        <end position="17"/>
    </location>
</feature>
<feature type="chain" id="PRO_5040294317" description="Auxiliary Activity family 9 catalytic domain-containing protein" evidence="5">
    <location>
        <begin position="18"/>
        <end position="329"/>
    </location>
</feature>
<organism evidence="7 8">
    <name type="scientific">Curvularia kusanoi</name>
    <name type="common">Cochliobolus kusanoi</name>
    <dbReference type="NCBI Taxonomy" id="90978"/>
    <lineage>
        <taxon>Eukaryota</taxon>
        <taxon>Fungi</taxon>
        <taxon>Dikarya</taxon>
        <taxon>Ascomycota</taxon>
        <taxon>Pezizomycotina</taxon>
        <taxon>Dothideomycetes</taxon>
        <taxon>Pleosporomycetidae</taxon>
        <taxon>Pleosporales</taxon>
        <taxon>Pleosporineae</taxon>
        <taxon>Pleosporaceae</taxon>
        <taxon>Curvularia</taxon>
    </lineage>
</organism>